<keyword evidence="11 18" id="KW-1133">Transmembrane helix</keyword>
<evidence type="ECO:0000313" key="19">
    <source>
        <dbReference type="Proteomes" id="UP000515158"/>
    </source>
</evidence>
<reference evidence="20 21" key="1">
    <citation type="submission" date="2025-04" db="UniProtKB">
        <authorList>
            <consortium name="RefSeq"/>
        </authorList>
    </citation>
    <scope>IDENTIFICATION</scope>
    <source>
        <tissue evidence="20 21">Total insect</tissue>
    </source>
</reference>
<dbReference type="InterPro" id="IPR044234">
    <property type="entry name" value="TMEM230"/>
</dbReference>
<evidence type="ECO:0000256" key="4">
    <source>
        <dbReference type="ARBA" id="ARBA00004412"/>
    </source>
</evidence>
<keyword evidence="15" id="KW-0968">Cytoplasmic vesicle</keyword>
<evidence type="ECO:0000256" key="3">
    <source>
        <dbReference type="ARBA" id="ARBA00004234"/>
    </source>
</evidence>
<keyword evidence="12" id="KW-0770">Synapse</keyword>
<evidence type="ECO:0000256" key="2">
    <source>
        <dbReference type="ARBA" id="ARBA00004172"/>
    </source>
</evidence>
<dbReference type="GO" id="GO:0005769">
    <property type="term" value="C:early endosome"/>
    <property type="evidence" value="ECO:0007669"/>
    <property type="project" value="UniProtKB-SubCell"/>
</dbReference>
<keyword evidence="13" id="KW-0333">Golgi apparatus</keyword>
<proteinExistence type="inferred from homology"/>
<feature type="transmembrane region" description="Helical" evidence="18">
    <location>
        <begin position="74"/>
        <end position="100"/>
    </location>
</feature>
<dbReference type="GO" id="GO:0005794">
    <property type="term" value="C:Golgi apparatus"/>
    <property type="evidence" value="ECO:0007669"/>
    <property type="project" value="UniProtKB-SubCell"/>
</dbReference>
<evidence type="ECO:0000256" key="11">
    <source>
        <dbReference type="ARBA" id="ARBA00022989"/>
    </source>
</evidence>
<evidence type="ECO:0000256" key="10">
    <source>
        <dbReference type="ARBA" id="ARBA00022753"/>
    </source>
</evidence>
<evidence type="ECO:0000256" key="16">
    <source>
        <dbReference type="ARBA" id="ARBA00024003"/>
    </source>
</evidence>
<keyword evidence="14 18" id="KW-0472">Membrane</keyword>
<evidence type="ECO:0000313" key="21">
    <source>
        <dbReference type="RefSeq" id="XP_034234980.1"/>
    </source>
</evidence>
<comment type="similarity">
    <text evidence="8">Belongs to the TMEM134/TMEM230 family.</text>
</comment>
<dbReference type="InterPro" id="IPR008590">
    <property type="entry name" value="TMEM_230/134"/>
</dbReference>
<dbReference type="GeneID" id="117641610"/>
<dbReference type="Proteomes" id="UP000515158">
    <property type="component" value="Unplaced"/>
</dbReference>
<dbReference type="GO" id="GO:0005770">
    <property type="term" value="C:late endosome"/>
    <property type="evidence" value="ECO:0007669"/>
    <property type="project" value="UniProtKB-SubCell"/>
</dbReference>
<evidence type="ECO:0000256" key="1">
    <source>
        <dbReference type="ARBA" id="ARBA00004141"/>
    </source>
</evidence>
<keyword evidence="9 18" id="KW-0812">Transmembrane</keyword>
<evidence type="ECO:0000256" key="6">
    <source>
        <dbReference type="ARBA" id="ARBA00004601"/>
    </source>
</evidence>
<evidence type="ECO:0000256" key="14">
    <source>
        <dbReference type="ARBA" id="ARBA00023136"/>
    </source>
</evidence>
<evidence type="ECO:0000256" key="5">
    <source>
        <dbReference type="ARBA" id="ARBA00004419"/>
    </source>
</evidence>
<dbReference type="PANTHER" id="PTHR15664">
    <property type="entry name" value="C20ORF30 PROTEIN"/>
    <property type="match status" value="1"/>
</dbReference>
<evidence type="ECO:0000256" key="9">
    <source>
        <dbReference type="ARBA" id="ARBA00022692"/>
    </source>
</evidence>
<dbReference type="GO" id="GO:0016020">
    <property type="term" value="C:membrane"/>
    <property type="evidence" value="ECO:0007669"/>
    <property type="project" value="UniProtKB-SubCell"/>
</dbReference>
<accession>A0A6P8ZJ98</accession>
<evidence type="ECO:0000256" key="15">
    <source>
        <dbReference type="ARBA" id="ARBA00023329"/>
    </source>
</evidence>
<protein>
    <recommendedName>
        <fullName evidence="17">Transmembrane protein 230</fullName>
    </recommendedName>
</protein>
<dbReference type="AlphaFoldDB" id="A0A6P8ZJ98"/>
<comment type="function">
    <text evidence="16">Involved in trafficking and recycling of synaptic vesicles.</text>
</comment>
<keyword evidence="19" id="KW-1185">Reference proteome</keyword>
<organism evidence="20">
    <name type="scientific">Thrips palmi</name>
    <name type="common">Melon thrips</name>
    <dbReference type="NCBI Taxonomy" id="161013"/>
    <lineage>
        <taxon>Eukaryota</taxon>
        <taxon>Metazoa</taxon>
        <taxon>Ecdysozoa</taxon>
        <taxon>Arthropoda</taxon>
        <taxon>Hexapoda</taxon>
        <taxon>Insecta</taxon>
        <taxon>Pterygota</taxon>
        <taxon>Neoptera</taxon>
        <taxon>Paraneoptera</taxon>
        <taxon>Thysanoptera</taxon>
        <taxon>Terebrantia</taxon>
        <taxon>Thripoidea</taxon>
        <taxon>Thripidae</taxon>
        <taxon>Thrips</taxon>
    </lineage>
</organism>
<evidence type="ECO:0000256" key="12">
    <source>
        <dbReference type="ARBA" id="ARBA00023018"/>
    </source>
</evidence>
<gene>
    <name evidence="20 21" type="primary">LOC117641610</name>
</gene>
<evidence type="ECO:0000256" key="7">
    <source>
        <dbReference type="ARBA" id="ARBA00004603"/>
    </source>
</evidence>
<sequence>MSEDHREIMYETIPRTKKMELFRTGTWRRRTTGRSEFQDVVYEPVLSQGTYDDGDDEMLVDQFRRPETRVPWSAVVFAGILCLGGAFLLITAMLLLIGYIDPQYVDRTWPMLVLGFIMFVPGVYHMRIALYAFMDRPGYSFDDIPDFD</sequence>
<dbReference type="GO" id="GO:0008021">
    <property type="term" value="C:synaptic vesicle"/>
    <property type="evidence" value="ECO:0007669"/>
    <property type="project" value="UniProtKB-SubCell"/>
</dbReference>
<dbReference type="GO" id="GO:0055037">
    <property type="term" value="C:recycling endosome"/>
    <property type="evidence" value="ECO:0007669"/>
    <property type="project" value="UniProtKB-SubCell"/>
</dbReference>
<evidence type="ECO:0000256" key="8">
    <source>
        <dbReference type="ARBA" id="ARBA00007743"/>
    </source>
</evidence>
<dbReference type="RefSeq" id="XP_034234980.1">
    <property type="nucleotide sequence ID" value="XM_034379089.1"/>
</dbReference>
<name>A0A6P8ZJ98_THRPL</name>
<dbReference type="GO" id="GO:0005776">
    <property type="term" value="C:autophagosome"/>
    <property type="evidence" value="ECO:0007669"/>
    <property type="project" value="UniProtKB-SubCell"/>
</dbReference>
<evidence type="ECO:0000256" key="18">
    <source>
        <dbReference type="SAM" id="Phobius"/>
    </source>
</evidence>
<keyword evidence="10" id="KW-0967">Endosome</keyword>
<evidence type="ECO:0000313" key="20">
    <source>
        <dbReference type="RefSeq" id="XP_034234979.1"/>
    </source>
</evidence>
<feature type="transmembrane region" description="Helical" evidence="18">
    <location>
        <begin position="112"/>
        <end position="133"/>
    </location>
</feature>
<evidence type="ECO:0000256" key="17">
    <source>
        <dbReference type="ARBA" id="ARBA00024088"/>
    </source>
</evidence>
<dbReference type="PANTHER" id="PTHR15664:SF6">
    <property type="entry name" value="TRANSMEMBRANE PROTEIN 230"/>
    <property type="match status" value="1"/>
</dbReference>
<evidence type="ECO:0000256" key="13">
    <source>
        <dbReference type="ARBA" id="ARBA00023034"/>
    </source>
</evidence>
<dbReference type="Pfam" id="PF05915">
    <property type="entry name" value="TMEM_230_134"/>
    <property type="match status" value="1"/>
</dbReference>
<comment type="subcellular location">
    <subcellularLocation>
        <location evidence="5">Cytoplasmic vesicle</location>
        <location evidence="5">Autophagosome</location>
    </subcellularLocation>
    <subcellularLocation>
        <location evidence="3">Cytoplasmic vesicle</location>
        <location evidence="3">Secretory vesicle</location>
        <location evidence="3">Synaptic vesicle</location>
    </subcellularLocation>
    <subcellularLocation>
        <location evidence="4">Early endosome</location>
    </subcellularLocation>
    <subcellularLocation>
        <location evidence="6">Golgi apparatus</location>
        <location evidence="6">trans-Golgi network</location>
    </subcellularLocation>
    <subcellularLocation>
        <location evidence="7">Late endosome</location>
    </subcellularLocation>
    <subcellularLocation>
        <location evidence="1">Membrane</location>
        <topology evidence="1">Multi-pass membrane protein</topology>
    </subcellularLocation>
    <subcellularLocation>
        <location evidence="2">Recycling endosome</location>
    </subcellularLocation>
</comment>
<dbReference type="RefSeq" id="XP_034234979.1">
    <property type="nucleotide sequence ID" value="XM_034379088.1"/>
</dbReference>
<dbReference type="OrthoDB" id="5597044at2759"/>
<dbReference type="KEGG" id="tpal:117641610"/>